<keyword evidence="7" id="KW-1185">Reference proteome</keyword>
<comment type="caution">
    <text evidence="6">The sequence shown here is derived from an EMBL/GenBank/DDBJ whole genome shotgun (WGS) entry which is preliminary data.</text>
</comment>
<dbReference type="Pfam" id="PF01047">
    <property type="entry name" value="MarR"/>
    <property type="match status" value="1"/>
</dbReference>
<protein>
    <recommendedName>
        <fullName evidence="5">HTH marR-type domain-containing protein</fullName>
    </recommendedName>
</protein>
<dbReference type="InterPro" id="IPR023187">
    <property type="entry name" value="Tscrpt_reg_MarR-type_CS"/>
</dbReference>
<dbReference type="InterPro" id="IPR000835">
    <property type="entry name" value="HTH_MarR-typ"/>
</dbReference>
<evidence type="ECO:0000256" key="4">
    <source>
        <dbReference type="SAM" id="MobiDB-lite"/>
    </source>
</evidence>
<keyword evidence="2" id="KW-0238">DNA-binding</keyword>
<dbReference type="InterPro" id="IPR036388">
    <property type="entry name" value="WH-like_DNA-bd_sf"/>
</dbReference>
<evidence type="ECO:0000256" key="2">
    <source>
        <dbReference type="ARBA" id="ARBA00023125"/>
    </source>
</evidence>
<dbReference type="Proteomes" id="UP001156670">
    <property type="component" value="Unassembled WGS sequence"/>
</dbReference>
<proteinExistence type="predicted"/>
<dbReference type="PANTHER" id="PTHR42756">
    <property type="entry name" value="TRANSCRIPTIONAL REGULATOR, MARR"/>
    <property type="match status" value="1"/>
</dbReference>
<organism evidence="6 7">
    <name type="scientific">Dyella acidisoli</name>
    <dbReference type="NCBI Taxonomy" id="1867834"/>
    <lineage>
        <taxon>Bacteria</taxon>
        <taxon>Pseudomonadati</taxon>
        <taxon>Pseudomonadota</taxon>
        <taxon>Gammaproteobacteria</taxon>
        <taxon>Lysobacterales</taxon>
        <taxon>Rhodanobacteraceae</taxon>
        <taxon>Dyella</taxon>
    </lineage>
</organism>
<dbReference type="InterPro" id="IPR036390">
    <property type="entry name" value="WH_DNA-bd_sf"/>
</dbReference>
<dbReference type="SMART" id="SM00347">
    <property type="entry name" value="HTH_MARR"/>
    <property type="match status" value="1"/>
</dbReference>
<feature type="region of interest" description="Disordered" evidence="4">
    <location>
        <begin position="154"/>
        <end position="176"/>
    </location>
</feature>
<name>A0ABQ5XIC4_9GAMM</name>
<dbReference type="PROSITE" id="PS01117">
    <property type="entry name" value="HTH_MARR_1"/>
    <property type="match status" value="1"/>
</dbReference>
<accession>A0ABQ5XIC4</accession>
<dbReference type="RefSeq" id="WP_284319215.1">
    <property type="nucleotide sequence ID" value="NZ_BSOB01000004.1"/>
</dbReference>
<keyword evidence="1" id="KW-0805">Transcription regulation</keyword>
<dbReference type="PROSITE" id="PS50995">
    <property type="entry name" value="HTH_MARR_2"/>
    <property type="match status" value="1"/>
</dbReference>
<evidence type="ECO:0000256" key="3">
    <source>
        <dbReference type="ARBA" id="ARBA00023163"/>
    </source>
</evidence>
<gene>
    <name evidence="6" type="ORF">GCM10007901_04000</name>
</gene>
<dbReference type="Gene3D" id="1.10.10.10">
    <property type="entry name" value="Winged helix-like DNA-binding domain superfamily/Winged helix DNA-binding domain"/>
    <property type="match status" value="1"/>
</dbReference>
<reference evidence="7" key="1">
    <citation type="journal article" date="2019" name="Int. J. Syst. Evol. Microbiol.">
        <title>The Global Catalogue of Microorganisms (GCM) 10K type strain sequencing project: providing services to taxonomists for standard genome sequencing and annotation.</title>
        <authorList>
            <consortium name="The Broad Institute Genomics Platform"/>
            <consortium name="The Broad Institute Genome Sequencing Center for Infectious Disease"/>
            <person name="Wu L."/>
            <person name="Ma J."/>
        </authorList>
    </citation>
    <scope>NUCLEOTIDE SEQUENCE [LARGE SCALE GENOMIC DNA]</scope>
    <source>
        <strain evidence="7">NBRC 111980</strain>
    </source>
</reference>
<dbReference type="PRINTS" id="PR00598">
    <property type="entry name" value="HTHMARR"/>
</dbReference>
<evidence type="ECO:0000259" key="5">
    <source>
        <dbReference type="PROSITE" id="PS50995"/>
    </source>
</evidence>
<evidence type="ECO:0000313" key="6">
    <source>
        <dbReference type="EMBL" id="GLQ91450.1"/>
    </source>
</evidence>
<dbReference type="EMBL" id="BSOB01000004">
    <property type="protein sequence ID" value="GLQ91450.1"/>
    <property type="molecule type" value="Genomic_DNA"/>
</dbReference>
<dbReference type="PANTHER" id="PTHR42756:SF1">
    <property type="entry name" value="TRANSCRIPTIONAL REPRESSOR OF EMRAB OPERON"/>
    <property type="match status" value="1"/>
</dbReference>
<feature type="domain" description="HTH marR-type" evidence="5">
    <location>
        <begin position="12"/>
        <end position="146"/>
    </location>
</feature>
<sequence>MNTGPLITPTSQESLGVLIGLVRTELVRSIEAEIADRGLGLRFTQFLILKRLADLGAMTATELARAVELDGGAMTRQLDQLEGKGYLRRSPHEQDRRALRIELTEEGNALWRQLSGCKEHVLEAAQRSLSEEERRRLHDYLSRLLLALRDKNNSVEQEQAGLGRPAAQRARKHPPR</sequence>
<keyword evidence="3" id="KW-0804">Transcription</keyword>
<evidence type="ECO:0000313" key="7">
    <source>
        <dbReference type="Proteomes" id="UP001156670"/>
    </source>
</evidence>
<evidence type="ECO:0000256" key="1">
    <source>
        <dbReference type="ARBA" id="ARBA00023015"/>
    </source>
</evidence>
<dbReference type="SUPFAM" id="SSF46785">
    <property type="entry name" value="Winged helix' DNA-binding domain"/>
    <property type="match status" value="1"/>
</dbReference>